<dbReference type="EMBL" id="JAMKBJ010000013">
    <property type="protein sequence ID" value="MCZ8538135.1"/>
    <property type="molecule type" value="Genomic_DNA"/>
</dbReference>
<keyword evidence="3" id="KW-1185">Reference proteome</keyword>
<evidence type="ECO:0000313" key="2">
    <source>
        <dbReference type="EMBL" id="MCZ8538135.1"/>
    </source>
</evidence>
<organism evidence="2 3">
    <name type="scientific">Paenisporosarcina quisquiliarum</name>
    <dbReference type="NCBI Taxonomy" id="365346"/>
    <lineage>
        <taxon>Bacteria</taxon>
        <taxon>Bacillati</taxon>
        <taxon>Bacillota</taxon>
        <taxon>Bacilli</taxon>
        <taxon>Bacillales</taxon>
        <taxon>Caryophanaceae</taxon>
        <taxon>Paenisporosarcina</taxon>
    </lineage>
</organism>
<keyword evidence="1" id="KW-0472">Membrane</keyword>
<gene>
    <name evidence="2" type="ORF">M9R32_13140</name>
</gene>
<name>A0A9X3LIP4_9BACL</name>
<proteinExistence type="predicted"/>
<protein>
    <submittedName>
        <fullName evidence="2">Uncharacterized protein</fullName>
    </submittedName>
</protein>
<dbReference type="Proteomes" id="UP001152173">
    <property type="component" value="Unassembled WGS sequence"/>
</dbReference>
<keyword evidence="1" id="KW-1133">Transmembrane helix</keyword>
<keyword evidence="1" id="KW-0812">Transmembrane</keyword>
<sequence>MTDPLHIMIQLLQTLIPLTLGTILFSSTLMSPKRWLIAIALFIGISAPFIYSLFDEEVHPTIGANIGLGLSMLFVWVCSGMLVLLALIRIYFKIKQQKN</sequence>
<feature type="transmembrane region" description="Helical" evidence="1">
    <location>
        <begin position="35"/>
        <end position="54"/>
    </location>
</feature>
<evidence type="ECO:0000313" key="3">
    <source>
        <dbReference type="Proteomes" id="UP001152173"/>
    </source>
</evidence>
<reference evidence="2" key="1">
    <citation type="submission" date="2022-05" db="EMBL/GenBank/DDBJ databases">
        <authorList>
            <person name="Colautti A."/>
            <person name="Iacumin L."/>
        </authorList>
    </citation>
    <scope>NUCLEOTIDE SEQUENCE</scope>
    <source>
        <strain evidence="2">SK 55</strain>
    </source>
</reference>
<feature type="transmembrane region" description="Helical" evidence="1">
    <location>
        <begin position="6"/>
        <end position="26"/>
    </location>
</feature>
<dbReference type="RefSeq" id="WP_269927208.1">
    <property type="nucleotide sequence ID" value="NZ_JAMKBJ010000013.1"/>
</dbReference>
<dbReference type="AlphaFoldDB" id="A0A9X3LIP4"/>
<feature type="transmembrane region" description="Helical" evidence="1">
    <location>
        <begin position="66"/>
        <end position="92"/>
    </location>
</feature>
<accession>A0A9X3LIP4</accession>
<comment type="caution">
    <text evidence="2">The sequence shown here is derived from an EMBL/GenBank/DDBJ whole genome shotgun (WGS) entry which is preliminary data.</text>
</comment>
<evidence type="ECO:0000256" key="1">
    <source>
        <dbReference type="SAM" id="Phobius"/>
    </source>
</evidence>